<dbReference type="InterPro" id="IPR005225">
    <property type="entry name" value="Small_GTP-bd"/>
</dbReference>
<dbReference type="InterPro" id="IPR027417">
    <property type="entry name" value="P-loop_NTPase"/>
</dbReference>
<keyword evidence="9" id="KW-0175">Coiled coil</keyword>
<evidence type="ECO:0000256" key="1">
    <source>
        <dbReference type="ARBA" id="ARBA00022490"/>
    </source>
</evidence>
<comment type="function">
    <text evidence="6">GTPase that associates with the 50S ribosomal subunit and may have a role during protein synthesis or ribosome biogenesis.</text>
</comment>
<dbReference type="InParanoid" id="Q9WYZ7"/>
<dbReference type="FunFam" id="3.40.50.11060:FF:000001">
    <property type="entry name" value="GTPase HflX"/>
    <property type="match status" value="1"/>
</dbReference>
<dbReference type="InterPro" id="IPR025121">
    <property type="entry name" value="GTPase_HflX_N"/>
</dbReference>
<dbReference type="InterPro" id="IPR030394">
    <property type="entry name" value="G_HFLX_dom"/>
</dbReference>
<dbReference type="OrthoDB" id="9812272at2"/>
<dbReference type="NCBIfam" id="TIGR00231">
    <property type="entry name" value="small_GTP"/>
    <property type="match status" value="1"/>
</dbReference>
<dbReference type="InterPro" id="IPR006073">
    <property type="entry name" value="GTP-bd"/>
</dbReference>
<evidence type="ECO:0000259" key="10">
    <source>
        <dbReference type="PROSITE" id="PS51705"/>
    </source>
</evidence>
<dbReference type="PaxDb" id="243274-THEMA_02040"/>
<dbReference type="AlphaFoldDB" id="Q9WYZ7"/>
<dbReference type="RefSeq" id="WP_004081386.1">
    <property type="nucleotide sequence ID" value="NC_000853.1"/>
</dbReference>
<dbReference type="FunFam" id="3.40.50.300:FF:002369">
    <property type="entry name" value="GTPase HflX"/>
    <property type="match status" value="1"/>
</dbReference>
<protein>
    <recommendedName>
        <fullName evidence="6">GTPase HflX</fullName>
    </recommendedName>
    <alternativeName>
        <fullName evidence="6">GTP-binding protein HflX</fullName>
    </alternativeName>
</protein>
<comment type="subcellular location">
    <subcellularLocation>
        <location evidence="6">Cytoplasm</location>
    </subcellularLocation>
    <text evidence="6">May associate with membranes.</text>
</comment>
<accession>G4FDU4</accession>
<dbReference type="PANTHER" id="PTHR10229:SF0">
    <property type="entry name" value="GTP-BINDING PROTEIN 6-RELATED"/>
    <property type="match status" value="1"/>
</dbReference>
<dbReference type="GO" id="GO:0046872">
    <property type="term" value="F:metal ion binding"/>
    <property type="evidence" value="ECO:0007669"/>
    <property type="project" value="UniProtKB-KW"/>
</dbReference>
<dbReference type="KEGG" id="tmw:THMA_0540"/>
<keyword evidence="4 8" id="KW-0460">Magnesium</keyword>
<evidence type="ECO:0000313" key="11">
    <source>
        <dbReference type="EMBL" id="AAD35612.1"/>
    </source>
</evidence>
<dbReference type="Pfam" id="PF13167">
    <property type="entry name" value="GTP-bdg_N"/>
    <property type="match status" value="1"/>
</dbReference>
<dbReference type="Gene3D" id="3.40.50.11060">
    <property type="entry name" value="GTPase HflX, N-terminal domain"/>
    <property type="match status" value="1"/>
</dbReference>
<dbReference type="PIRSF" id="PIRSF006809">
    <property type="entry name" value="GTP-binding_hflX_prd"/>
    <property type="match status" value="1"/>
</dbReference>
<dbReference type="SMR" id="Q9WYZ7"/>
<dbReference type="GO" id="GO:0003924">
    <property type="term" value="F:GTPase activity"/>
    <property type="evidence" value="ECO:0007669"/>
    <property type="project" value="UniProtKB-UniRule"/>
</dbReference>
<evidence type="ECO:0000256" key="3">
    <source>
        <dbReference type="ARBA" id="ARBA00022741"/>
    </source>
</evidence>
<dbReference type="Gene3D" id="6.10.250.2860">
    <property type="match status" value="1"/>
</dbReference>
<evidence type="ECO:0000256" key="6">
    <source>
        <dbReference type="HAMAP-Rule" id="MF_00900"/>
    </source>
</evidence>
<dbReference type="PATRIC" id="fig|243274.17.peg.526"/>
<dbReference type="GO" id="GO:0005737">
    <property type="term" value="C:cytoplasm"/>
    <property type="evidence" value="ECO:0000318"/>
    <property type="project" value="GO_Central"/>
</dbReference>
<evidence type="ECO:0000256" key="4">
    <source>
        <dbReference type="ARBA" id="ARBA00022842"/>
    </source>
</evidence>
<dbReference type="Gene3D" id="3.40.50.300">
    <property type="entry name" value="P-loop containing nucleotide triphosphate hydrolases"/>
    <property type="match status" value="1"/>
</dbReference>
<keyword evidence="3 6" id="KW-0547">Nucleotide-binding</keyword>
<keyword evidence="5 6" id="KW-0342">GTP-binding</keyword>
<dbReference type="CDD" id="cd01878">
    <property type="entry name" value="HflX"/>
    <property type="match status" value="1"/>
</dbReference>
<feature type="binding site" evidence="8">
    <location>
        <position position="220"/>
    </location>
    <ligand>
        <name>Mg(2+)</name>
        <dbReference type="ChEBI" id="CHEBI:18420"/>
    </ligand>
</feature>
<dbReference type="PANTHER" id="PTHR10229">
    <property type="entry name" value="GTP-BINDING PROTEIN HFLX"/>
    <property type="match status" value="1"/>
</dbReference>
<dbReference type="KEGG" id="tmm:Tmari_0524"/>
<dbReference type="HAMAP" id="MF_00900">
    <property type="entry name" value="GTPase_HflX"/>
    <property type="match status" value="1"/>
</dbReference>
<dbReference type="SUPFAM" id="SSF52540">
    <property type="entry name" value="P-loop containing nucleoside triphosphate hydrolases"/>
    <property type="match status" value="1"/>
</dbReference>
<dbReference type="InterPro" id="IPR016496">
    <property type="entry name" value="GTPase_HflX"/>
</dbReference>
<comment type="similarity">
    <text evidence="6">Belongs to the TRAFAC class OBG-HflX-like GTPase superfamily. HflX GTPase family.</text>
</comment>
<dbReference type="EMBL" id="AE000512">
    <property type="protein sequence ID" value="AAD35612.1"/>
    <property type="molecule type" value="Genomic_DNA"/>
</dbReference>
<proteinExistence type="inferred from homology"/>
<sequence>MIVAVGKDEEKIKESLEEMKGLCKTLGVEVVEWLWQKRAKPDPATYLGKGKLQKLKEVVEFCEADLVVVDDEITPVQYKNMQSELNVDVLDRTQVILEIFARHATSEEGKLQVEMASLLYELPRLVGKGEELSRLGGGIGTRGPGEPLLEVLRRHIKNRIAQLRKRLKEIEQERNTQRKQRLEKKIPHVSIVGYTNAGKSTLLKVLTDSDVYVADKLFATLEPVTRRLKLKSGRVILVSDTVGFIRKLPHTIVSAFKATLEEIKYSDVLIHLVDASDPYLEEKMKASEKVLEEIGADKIPRILVFNKIDLCPRERIETLKWKYPEALFISAEKRIGLDQLLDRLEEVISQRDVQETLKVPLEKIGQIYALKDRLEILNEDYREGYALITLKTDRETLEMLKRKVAS</sequence>
<dbReference type="Pfam" id="PF01926">
    <property type="entry name" value="MMR_HSR1"/>
    <property type="match status" value="1"/>
</dbReference>
<dbReference type="Pfam" id="PF16360">
    <property type="entry name" value="GTP-bdg_M"/>
    <property type="match status" value="1"/>
</dbReference>
<feature type="binding site" evidence="7">
    <location>
        <begin position="306"/>
        <end position="309"/>
    </location>
    <ligand>
        <name>GTP</name>
        <dbReference type="ChEBI" id="CHEBI:37565"/>
    </ligand>
</feature>
<accession>Q9WYZ7</accession>
<keyword evidence="12" id="KW-1185">Reference proteome</keyword>
<dbReference type="Proteomes" id="UP000008183">
    <property type="component" value="Chromosome"/>
</dbReference>
<reference evidence="11 12" key="1">
    <citation type="journal article" date="1999" name="Nature">
        <title>Evidence for lateral gene transfer between Archaea and Bacteria from genome sequence of Thermotoga maritima.</title>
        <authorList>
            <person name="Nelson K.E."/>
            <person name="Clayton R.A."/>
            <person name="Gill S.R."/>
            <person name="Gwinn M.L."/>
            <person name="Dodson R.J."/>
            <person name="Haft D.H."/>
            <person name="Hickey E.K."/>
            <person name="Peterson J.D."/>
            <person name="Nelson W.C."/>
            <person name="Ketchum K.A."/>
            <person name="McDonald L."/>
            <person name="Utterback T.R."/>
            <person name="Malek J.A."/>
            <person name="Linher K.D."/>
            <person name="Garrett M.M."/>
            <person name="Stewart A.M."/>
            <person name="Cotton M.D."/>
            <person name="Pratt M.S."/>
            <person name="Phillips C.A."/>
            <person name="Richardson D."/>
            <person name="Heidelberg J."/>
            <person name="Sutton G.G."/>
            <person name="Fleischmann R.D."/>
            <person name="White O."/>
            <person name="Salzberg S.L."/>
            <person name="Smith H.O."/>
            <person name="Venter J.C."/>
            <person name="Fraser C.M."/>
        </authorList>
    </citation>
    <scope>NUCLEOTIDE SEQUENCE [LARGE SCALE GENOMIC DNA]</scope>
    <source>
        <strain evidence="12">ATCC 43589 / DSM 3109 / JCM 10099 / NBRC 100826 / MSB8</strain>
    </source>
</reference>
<feature type="coiled-coil region" evidence="9">
    <location>
        <begin position="153"/>
        <end position="180"/>
    </location>
</feature>
<organism evidence="11 12">
    <name type="scientific">Thermotoga maritima (strain ATCC 43589 / DSM 3109 / JCM 10099 / NBRC 100826 / MSB8)</name>
    <dbReference type="NCBI Taxonomy" id="243274"/>
    <lineage>
        <taxon>Bacteria</taxon>
        <taxon>Thermotogati</taxon>
        <taxon>Thermotogota</taxon>
        <taxon>Thermotogae</taxon>
        <taxon>Thermotogales</taxon>
        <taxon>Thermotogaceae</taxon>
        <taxon>Thermotoga</taxon>
    </lineage>
</organism>
<evidence type="ECO:0000256" key="7">
    <source>
        <dbReference type="PIRSR" id="PIRSR006809-1"/>
    </source>
</evidence>
<dbReference type="GO" id="GO:0043022">
    <property type="term" value="F:ribosome binding"/>
    <property type="evidence" value="ECO:0000318"/>
    <property type="project" value="GO_Central"/>
</dbReference>
<dbReference type="KEGG" id="tma:TM0527"/>
<keyword evidence="2 8" id="KW-0479">Metal-binding</keyword>
<evidence type="ECO:0000256" key="2">
    <source>
        <dbReference type="ARBA" id="ARBA00022723"/>
    </source>
</evidence>
<dbReference type="PRINTS" id="PR00326">
    <property type="entry name" value="GTP1OBG"/>
</dbReference>
<feature type="domain" description="Hflx-type G" evidence="10">
    <location>
        <begin position="187"/>
        <end position="352"/>
    </location>
</feature>
<feature type="binding site" evidence="7">
    <location>
        <begin position="240"/>
        <end position="243"/>
    </location>
    <ligand>
        <name>GTP</name>
        <dbReference type="ChEBI" id="CHEBI:37565"/>
    </ligand>
</feature>
<dbReference type="NCBIfam" id="TIGR03156">
    <property type="entry name" value="GTP_HflX"/>
    <property type="match status" value="1"/>
</dbReference>
<gene>
    <name evidence="6" type="primary">hflX</name>
    <name evidence="11" type="ordered locus">TM_0527</name>
</gene>
<name>Q9WYZ7_THEMA</name>
<dbReference type="PROSITE" id="PS51705">
    <property type="entry name" value="G_HFLX"/>
    <property type="match status" value="1"/>
</dbReference>
<dbReference type="GO" id="GO:0005525">
    <property type="term" value="F:GTP binding"/>
    <property type="evidence" value="ECO:0007669"/>
    <property type="project" value="UniProtKB-UniRule"/>
</dbReference>
<dbReference type="InterPro" id="IPR042108">
    <property type="entry name" value="GTPase_HflX_N_sf"/>
</dbReference>
<dbReference type="FunCoup" id="Q9WYZ7">
    <property type="interactions" value="311"/>
</dbReference>
<dbReference type="InterPro" id="IPR032305">
    <property type="entry name" value="GTP-bd_M"/>
</dbReference>
<evidence type="ECO:0000256" key="9">
    <source>
        <dbReference type="SAM" id="Coils"/>
    </source>
</evidence>
<evidence type="ECO:0000256" key="5">
    <source>
        <dbReference type="ARBA" id="ARBA00023134"/>
    </source>
</evidence>
<dbReference type="PIR" id="E72366">
    <property type="entry name" value="E72366"/>
</dbReference>
<evidence type="ECO:0000313" key="12">
    <source>
        <dbReference type="Proteomes" id="UP000008183"/>
    </source>
</evidence>
<evidence type="ECO:0000256" key="8">
    <source>
        <dbReference type="PIRSR" id="PIRSR006809-2"/>
    </source>
</evidence>
<dbReference type="EnsemblBacteria" id="AAD35612">
    <property type="protein sequence ID" value="AAD35612"/>
    <property type="gene ID" value="TM_0527"/>
</dbReference>
<feature type="binding site" evidence="8">
    <location>
        <position position="200"/>
    </location>
    <ligand>
        <name>Mg(2+)</name>
        <dbReference type="ChEBI" id="CHEBI:18420"/>
    </ligand>
</feature>
<comment type="cofactor">
    <cofactor evidence="8">
        <name>Mg(2+)</name>
        <dbReference type="ChEBI" id="CHEBI:18420"/>
    </cofactor>
</comment>
<feature type="binding site" evidence="7">
    <location>
        <begin position="193"/>
        <end position="200"/>
    </location>
    <ligand>
        <name>GTP</name>
        <dbReference type="ChEBI" id="CHEBI:37565"/>
    </ligand>
</feature>
<keyword evidence="1 6" id="KW-0963">Cytoplasm</keyword>
<comment type="subunit">
    <text evidence="6">Monomer. Associates with the 50S ribosomal subunit.</text>
</comment>